<dbReference type="PANTHER" id="PTHR43619">
    <property type="entry name" value="S-ADENOSYL-L-METHIONINE-DEPENDENT METHYLTRANSFERASE YKTD-RELATED"/>
    <property type="match status" value="1"/>
</dbReference>
<dbReference type="GO" id="GO:0008168">
    <property type="term" value="F:methyltransferase activity"/>
    <property type="evidence" value="ECO:0007669"/>
    <property type="project" value="UniProtKB-UniRule"/>
</dbReference>
<dbReference type="SUPFAM" id="SSF53335">
    <property type="entry name" value="S-adenosyl-L-methionine-dependent methyltransferases"/>
    <property type="match status" value="1"/>
</dbReference>
<dbReference type="RefSeq" id="WP_163706582.1">
    <property type="nucleotide sequence ID" value="NZ_BLKZ01000001.1"/>
</dbReference>
<evidence type="ECO:0000313" key="7">
    <source>
        <dbReference type="EMBL" id="GFG88042.1"/>
    </source>
</evidence>
<evidence type="ECO:0000256" key="5">
    <source>
        <dbReference type="ARBA" id="ARBA00022691"/>
    </source>
</evidence>
<organism evidence="7 8">
    <name type="scientific">Mycobacterium bourgelatii</name>
    <dbReference type="NCBI Taxonomy" id="1273442"/>
    <lineage>
        <taxon>Bacteria</taxon>
        <taxon>Bacillati</taxon>
        <taxon>Actinomycetota</taxon>
        <taxon>Actinomycetes</taxon>
        <taxon>Mycobacteriales</taxon>
        <taxon>Mycobacteriaceae</taxon>
        <taxon>Mycobacterium</taxon>
    </lineage>
</organism>
<dbReference type="EMBL" id="BLKZ01000001">
    <property type="protein sequence ID" value="GFG88042.1"/>
    <property type="molecule type" value="Genomic_DNA"/>
</dbReference>
<evidence type="ECO:0000256" key="3">
    <source>
        <dbReference type="ARBA" id="ARBA00022603"/>
    </source>
</evidence>
<dbReference type="Pfam" id="PF04072">
    <property type="entry name" value="LCM"/>
    <property type="match status" value="1"/>
</dbReference>
<dbReference type="EC" id="2.1.1.-" evidence="6"/>
<dbReference type="InterPro" id="IPR029063">
    <property type="entry name" value="SAM-dependent_MTases_sf"/>
</dbReference>
<evidence type="ECO:0000256" key="2">
    <source>
        <dbReference type="ARBA" id="ARBA00008138"/>
    </source>
</evidence>
<dbReference type="FunFam" id="3.40.50.150:FF:000152">
    <property type="entry name" value="S-adenosyl-L-methionine-dependent methyltransferase"/>
    <property type="match status" value="1"/>
</dbReference>
<dbReference type="Gene3D" id="3.40.50.150">
    <property type="entry name" value="Vaccinia Virus protein VP39"/>
    <property type="match status" value="1"/>
</dbReference>
<comment type="caution">
    <text evidence="7">The sequence shown here is derived from an EMBL/GenBank/DDBJ whole genome shotgun (WGS) entry which is preliminary data.</text>
</comment>
<dbReference type="InterPro" id="IPR007213">
    <property type="entry name" value="Ppm1/Ppm2/Tcmp"/>
</dbReference>
<dbReference type="Proteomes" id="UP000465360">
    <property type="component" value="Unassembled WGS sequence"/>
</dbReference>
<sequence length="300" mass="32749">MRSEGDTWDITTSVGSTALFVATARALEAQKPDPLAVDPYAELFCRAVGGSWAEVLDGTAPDHELLSEDFGAHFVTFQGARTKYFDAYFQRAADAGARQVVVVAAGLDSRAYRLPWPDGTTVFELDRPQVLDFKREVLAAHRVQPRAERREIAVDLRDDWSQALRDSGFDPAQPSAWIAEGLLIYLPATAQEQLFTGIDGLASRGSHVAVEDGTPLPADEFAAKVEEERAAPDGDQRPFFQLVYNEQHAPATDWFGARGWTAVGTPLTDYITEVGRGLPDPGSEPASMLRRITLVSAVKS</sequence>
<evidence type="ECO:0000313" key="8">
    <source>
        <dbReference type="Proteomes" id="UP000465360"/>
    </source>
</evidence>
<protein>
    <recommendedName>
        <fullName evidence="6">S-adenosyl-L-methionine-dependent methyltransferase</fullName>
        <ecNumber evidence="6">2.1.1.-</ecNumber>
    </recommendedName>
</protein>
<comment type="function">
    <text evidence="1 6">Exhibits S-adenosyl-L-methionine-dependent methyltransferase activity.</text>
</comment>
<comment type="similarity">
    <text evidence="2 6">Belongs to the UPF0677 family.</text>
</comment>
<accession>A0A7I9YHM7</accession>
<name>A0A7I9YHM7_MYCBU</name>
<dbReference type="PANTHER" id="PTHR43619:SF2">
    <property type="entry name" value="S-ADENOSYL-L-METHIONINE-DEPENDENT METHYLTRANSFERASES SUPERFAMILY PROTEIN"/>
    <property type="match status" value="1"/>
</dbReference>
<keyword evidence="3 6" id="KW-0489">Methyltransferase</keyword>
<dbReference type="InterPro" id="IPR011610">
    <property type="entry name" value="SAM_mthyl_Trfase_ML2640-like"/>
</dbReference>
<evidence type="ECO:0000256" key="6">
    <source>
        <dbReference type="RuleBase" id="RU362030"/>
    </source>
</evidence>
<gene>
    <name evidence="7" type="ORF">MBOU_00840</name>
</gene>
<keyword evidence="8" id="KW-1185">Reference proteome</keyword>
<proteinExistence type="inferred from homology"/>
<evidence type="ECO:0000256" key="1">
    <source>
        <dbReference type="ARBA" id="ARBA00003907"/>
    </source>
</evidence>
<keyword evidence="5 6" id="KW-0949">S-adenosyl-L-methionine</keyword>
<dbReference type="AlphaFoldDB" id="A0A7I9YHM7"/>
<reference evidence="7 8" key="1">
    <citation type="journal article" date="2019" name="Emerg. Microbes Infect.">
        <title>Comprehensive subspecies identification of 175 nontuberculous mycobacteria species based on 7547 genomic profiles.</title>
        <authorList>
            <person name="Matsumoto Y."/>
            <person name="Kinjo T."/>
            <person name="Motooka D."/>
            <person name="Nabeya D."/>
            <person name="Jung N."/>
            <person name="Uechi K."/>
            <person name="Horii T."/>
            <person name="Iida T."/>
            <person name="Fujita J."/>
            <person name="Nakamura S."/>
        </authorList>
    </citation>
    <scope>NUCLEOTIDE SEQUENCE [LARGE SCALE GENOMIC DNA]</scope>
    <source>
        <strain evidence="7 8">JCM 30725</strain>
    </source>
</reference>
<dbReference type="GO" id="GO:0032259">
    <property type="term" value="P:methylation"/>
    <property type="evidence" value="ECO:0007669"/>
    <property type="project" value="UniProtKB-KW"/>
</dbReference>
<keyword evidence="4 7" id="KW-0808">Transferase</keyword>
<dbReference type="NCBIfam" id="TIGR00027">
    <property type="entry name" value="mthyl_TIGR00027"/>
    <property type="match status" value="1"/>
</dbReference>
<evidence type="ECO:0000256" key="4">
    <source>
        <dbReference type="ARBA" id="ARBA00022679"/>
    </source>
</evidence>